<evidence type="ECO:0000313" key="2">
    <source>
        <dbReference type="EMBL" id="CAB4697984.1"/>
    </source>
</evidence>
<dbReference type="EMBL" id="CAEZYM010000005">
    <property type="protein sequence ID" value="CAB4722874.1"/>
    <property type="molecule type" value="Genomic_DNA"/>
</dbReference>
<proteinExistence type="predicted"/>
<dbReference type="EMBL" id="CAFABH010000039">
    <property type="protein sequence ID" value="CAB4833231.1"/>
    <property type="molecule type" value="Genomic_DNA"/>
</dbReference>
<gene>
    <name evidence="2" type="ORF">UFOPK2510_01128</name>
    <name evidence="3" type="ORF">UFOPK2718_00638</name>
    <name evidence="4" type="ORF">UFOPK2936_01086</name>
    <name evidence="5" type="ORF">UFOPK3174_01447</name>
    <name evidence="6" type="ORF">UFOPK3328_01133</name>
    <name evidence="7" type="ORF">UFOPK3779_01059</name>
    <name evidence="8" type="ORF">UFOPK3913_01066</name>
    <name evidence="1" type="ORF">UFOPK4107_01412</name>
</gene>
<dbReference type="EMBL" id="CAFBLD010000007">
    <property type="protein sequence ID" value="CAB4872303.1"/>
    <property type="molecule type" value="Genomic_DNA"/>
</dbReference>
<evidence type="ECO:0000313" key="1">
    <source>
        <dbReference type="EMBL" id="CAB4344546.1"/>
    </source>
</evidence>
<reference evidence="6" key="1">
    <citation type="submission" date="2020-05" db="EMBL/GenBank/DDBJ databases">
        <authorList>
            <person name="Chiriac C."/>
            <person name="Salcher M."/>
            <person name="Ghai R."/>
            <person name="Kavagutti S V."/>
        </authorList>
    </citation>
    <scope>NUCLEOTIDE SEQUENCE</scope>
</reference>
<name>A0A6J7DXS5_9ZZZZ</name>
<evidence type="ECO:0000313" key="6">
    <source>
        <dbReference type="EMBL" id="CAB4872303.1"/>
    </source>
</evidence>
<sequence length="215" mass="23652">MRSSIRPFIAVVVATITLTSCSAPSQTYASSKSEGVYFAVPNGWHAVLNKDLNAFESKSTATGAAEKLALVKWQVAYSPDSKIGSKEVFAFSVIDAPLAFARVRSLFPGEVNAVSYNTLRDLVVPLTDWVNNPTKTTPKFSIIDDYEVVEKGARGVRTIYSFTQDGQAQTVDQTAMVSNDRQTMYVFVIRCSDVCYKKNKKTMTAISDSFTVRGR</sequence>
<dbReference type="AlphaFoldDB" id="A0A6J7DXS5"/>
<dbReference type="PROSITE" id="PS51257">
    <property type="entry name" value="PROKAR_LIPOPROTEIN"/>
    <property type="match status" value="1"/>
</dbReference>
<evidence type="ECO:0000313" key="5">
    <source>
        <dbReference type="EMBL" id="CAB4833231.1"/>
    </source>
</evidence>
<accession>A0A6J7DXS5</accession>
<dbReference type="EMBL" id="CAEZXO010000006">
    <property type="protein sequence ID" value="CAB4697984.1"/>
    <property type="molecule type" value="Genomic_DNA"/>
</dbReference>
<evidence type="ECO:0000313" key="8">
    <source>
        <dbReference type="EMBL" id="CAB4980008.1"/>
    </source>
</evidence>
<evidence type="ECO:0000313" key="3">
    <source>
        <dbReference type="EMBL" id="CAB4722874.1"/>
    </source>
</evidence>
<dbReference type="EMBL" id="CAESAE010000010">
    <property type="protein sequence ID" value="CAB4344546.1"/>
    <property type="molecule type" value="Genomic_DNA"/>
</dbReference>
<evidence type="ECO:0000313" key="4">
    <source>
        <dbReference type="EMBL" id="CAB4783217.1"/>
    </source>
</evidence>
<evidence type="ECO:0000313" key="7">
    <source>
        <dbReference type="EMBL" id="CAB4948883.1"/>
    </source>
</evidence>
<dbReference type="EMBL" id="CAFBNH010000006">
    <property type="protein sequence ID" value="CAB4948883.1"/>
    <property type="molecule type" value="Genomic_DNA"/>
</dbReference>
<dbReference type="EMBL" id="CAFBOC010000011">
    <property type="protein sequence ID" value="CAB4980008.1"/>
    <property type="molecule type" value="Genomic_DNA"/>
</dbReference>
<dbReference type="EMBL" id="CAEZZW010000005">
    <property type="protein sequence ID" value="CAB4783217.1"/>
    <property type="molecule type" value="Genomic_DNA"/>
</dbReference>
<protein>
    <submittedName>
        <fullName evidence="6">Unannotated protein</fullName>
    </submittedName>
</protein>
<dbReference type="Gene3D" id="3.40.1000.10">
    <property type="entry name" value="Mog1/PsbP, alpha/beta/alpha sandwich"/>
    <property type="match status" value="1"/>
</dbReference>
<organism evidence="6">
    <name type="scientific">freshwater metagenome</name>
    <dbReference type="NCBI Taxonomy" id="449393"/>
    <lineage>
        <taxon>unclassified sequences</taxon>
        <taxon>metagenomes</taxon>
        <taxon>ecological metagenomes</taxon>
    </lineage>
</organism>